<protein>
    <submittedName>
        <fullName evidence="1">Plasmid partitioning protein RepA</fullName>
    </submittedName>
</protein>
<accession>A0A2Z2Q3G8</accession>
<keyword evidence="1" id="KW-0614">Plasmid</keyword>
<dbReference type="EMBL" id="KY000074">
    <property type="protein sequence ID" value="ASK49517.1"/>
    <property type="molecule type" value="Genomic_DNA"/>
</dbReference>
<reference evidence="1" key="1">
    <citation type="submission" date="2016-10" db="EMBL/GenBank/DDBJ databases">
        <title>Agrobacterium Ti plasmids: Classification based on T-DNA and Vir regions organization.</title>
        <authorList>
            <person name="Nabi N."/>
            <person name="Vial L."/>
            <person name="Ben Hafsa A."/>
            <person name="Chapulliot D."/>
            <person name="Berard A."/>
            <person name="Chauveau A."/>
            <person name="Le Paslier M.-C."/>
            <person name="Harzallah Skhiri F."/>
            <person name="Brunel D."/>
            <person name="Nesme X."/>
            <person name="Chaouachi M."/>
        </authorList>
    </citation>
    <scope>NUCLEOTIDE SEQUENCE</scope>
    <source>
        <strain evidence="1">CFBP5481</strain>
        <plasmid evidence="1">pTi_CFBP5481</plasmid>
    </source>
</reference>
<organism evidence="1">
    <name type="scientific">Agrobacterium larrymoorei</name>
    <dbReference type="NCBI Taxonomy" id="160699"/>
    <lineage>
        <taxon>Bacteria</taxon>
        <taxon>Pseudomonadati</taxon>
        <taxon>Pseudomonadota</taxon>
        <taxon>Alphaproteobacteria</taxon>
        <taxon>Hyphomicrobiales</taxon>
        <taxon>Rhizobiaceae</taxon>
        <taxon>Rhizobium/Agrobacterium group</taxon>
        <taxon>Agrobacterium</taxon>
    </lineage>
</organism>
<evidence type="ECO:0000313" key="1">
    <source>
        <dbReference type="EMBL" id="ASK49517.1"/>
    </source>
</evidence>
<name>A0A2Z2Q3G8_9HYPH</name>
<dbReference type="AlphaFoldDB" id="A0A2Z2Q3G8"/>
<geneLocation type="plasmid" evidence="1">
    <name>pTi_CFBP5481</name>
</geneLocation>
<proteinExistence type="predicted"/>
<sequence>MRSGKTKNLSVDQLVNAGVAADRLVRRAAGIAKRRATSSWMRRPQPLCPVWRPMSRQSGRWSGRASIAGRRAVVRQVLKKPPLAACRLNAVLKSK</sequence>